<evidence type="ECO:0000256" key="1">
    <source>
        <dbReference type="ARBA" id="ARBA00005695"/>
    </source>
</evidence>
<dbReference type="Pfam" id="PF00496">
    <property type="entry name" value="SBP_bac_5"/>
    <property type="match status" value="1"/>
</dbReference>
<dbReference type="PANTHER" id="PTHR30290">
    <property type="entry name" value="PERIPLASMIC BINDING COMPONENT OF ABC TRANSPORTER"/>
    <property type="match status" value="1"/>
</dbReference>
<dbReference type="InterPro" id="IPR039424">
    <property type="entry name" value="SBP_5"/>
</dbReference>
<organism evidence="6 7">
    <name type="scientific">Dietzia aurantiaca</name>
    <dbReference type="NCBI Taxonomy" id="983873"/>
    <lineage>
        <taxon>Bacteria</taxon>
        <taxon>Bacillati</taxon>
        <taxon>Actinomycetota</taxon>
        <taxon>Actinomycetes</taxon>
        <taxon>Mycobacteriales</taxon>
        <taxon>Dietziaceae</taxon>
        <taxon>Dietzia</taxon>
    </lineage>
</organism>
<dbReference type="PANTHER" id="PTHR30290:SF9">
    <property type="entry name" value="OLIGOPEPTIDE-BINDING PROTEIN APPA"/>
    <property type="match status" value="1"/>
</dbReference>
<dbReference type="EMBL" id="JBHSHP010000008">
    <property type="protein sequence ID" value="MFC4753922.1"/>
    <property type="molecule type" value="Genomic_DNA"/>
</dbReference>
<keyword evidence="2" id="KW-0813">Transport</keyword>
<gene>
    <name evidence="6" type="ORF">ACFO7U_03895</name>
</gene>
<dbReference type="InterPro" id="IPR000914">
    <property type="entry name" value="SBP_5_dom"/>
</dbReference>
<protein>
    <submittedName>
        <fullName evidence="6">ABC transporter substrate-binding protein</fullName>
    </submittedName>
</protein>
<comment type="caution">
    <text evidence="6">The sequence shown here is derived from an EMBL/GenBank/DDBJ whole genome shotgun (WGS) entry which is preliminary data.</text>
</comment>
<dbReference type="Proteomes" id="UP001595836">
    <property type="component" value="Unassembled WGS sequence"/>
</dbReference>
<evidence type="ECO:0000313" key="7">
    <source>
        <dbReference type="Proteomes" id="UP001595836"/>
    </source>
</evidence>
<evidence type="ECO:0000259" key="5">
    <source>
        <dbReference type="Pfam" id="PF00496"/>
    </source>
</evidence>
<dbReference type="InterPro" id="IPR030678">
    <property type="entry name" value="Peptide/Ni-bd"/>
</dbReference>
<evidence type="ECO:0000256" key="4">
    <source>
        <dbReference type="SAM" id="SignalP"/>
    </source>
</evidence>
<keyword evidence="3 4" id="KW-0732">Signal</keyword>
<accession>A0ABV9PM60</accession>
<keyword evidence="7" id="KW-1185">Reference proteome</keyword>
<sequence length="537" mass="56113">MKRTAPTSVAVLAAAALALTACGGGDNGASETAARADADSFLPTMGEECTEDTAGGTITMGEYVMLPSFAPGQGQYGTRGGAQSAAVYDRLMRWDSQAGEFVPQLAEGLESNEDNTVWTLTLREGVTFSNGDPLTAEDVAFTLGLHQDPATRSTAMTDALQVADAEAVDPLTVEFTLDEPWAGFPVLLSGTVGEVIPRQAYEASSPDAWETAPIGAGAFVLEEFVPGQKTVLTPNPDYYGGPVCPTLEFIRIPGSQGTFEAFQNGELQVGYLRGAKFVAEAQDAGVQGFHDIISSGSVVNMNSGAAGYDGVLTDQRARQAVAYALDRELMDQRLTGGNGEPTSALLAESSRFYDGQEGPAYNQERAAELVAEVKADTGWDGAVTILIADGPENIEAGVVNKALLDAAGFNVTIENAPVSQVTARQFTGDYEIVLSGIAVSDADPASAFASALTPTGATNLTGVDDPRLTAAITELKAASDLESQKAAFTALQEVHNEVLPFTVIANGDEYAIVDGSVHGLKATMLNVVMFDDAYVED</sequence>
<proteinExistence type="inferred from homology"/>
<evidence type="ECO:0000256" key="3">
    <source>
        <dbReference type="ARBA" id="ARBA00022729"/>
    </source>
</evidence>
<evidence type="ECO:0000256" key="2">
    <source>
        <dbReference type="ARBA" id="ARBA00022448"/>
    </source>
</evidence>
<feature type="chain" id="PRO_5047539740" evidence="4">
    <location>
        <begin position="24"/>
        <end position="537"/>
    </location>
</feature>
<dbReference type="Gene3D" id="3.10.105.10">
    <property type="entry name" value="Dipeptide-binding Protein, Domain 3"/>
    <property type="match status" value="1"/>
</dbReference>
<reference evidence="7" key="1">
    <citation type="journal article" date="2019" name="Int. J. Syst. Evol. Microbiol.">
        <title>The Global Catalogue of Microorganisms (GCM) 10K type strain sequencing project: providing services to taxonomists for standard genome sequencing and annotation.</title>
        <authorList>
            <consortium name="The Broad Institute Genomics Platform"/>
            <consortium name="The Broad Institute Genome Sequencing Center for Infectious Disease"/>
            <person name="Wu L."/>
            <person name="Ma J."/>
        </authorList>
    </citation>
    <scope>NUCLEOTIDE SEQUENCE [LARGE SCALE GENOMIC DNA]</scope>
    <source>
        <strain evidence="7">JCM 11882</strain>
    </source>
</reference>
<dbReference type="RefSeq" id="WP_344988567.1">
    <property type="nucleotide sequence ID" value="NZ_BAABCD010000005.1"/>
</dbReference>
<dbReference type="Gene3D" id="3.40.190.10">
    <property type="entry name" value="Periplasmic binding protein-like II"/>
    <property type="match status" value="1"/>
</dbReference>
<feature type="domain" description="Solute-binding protein family 5" evidence="5">
    <location>
        <begin position="100"/>
        <end position="458"/>
    </location>
</feature>
<dbReference type="PIRSF" id="PIRSF002741">
    <property type="entry name" value="MppA"/>
    <property type="match status" value="1"/>
</dbReference>
<evidence type="ECO:0000313" key="6">
    <source>
        <dbReference type="EMBL" id="MFC4753922.1"/>
    </source>
</evidence>
<comment type="similarity">
    <text evidence="1">Belongs to the bacterial solute-binding protein 5 family.</text>
</comment>
<dbReference type="SUPFAM" id="SSF53850">
    <property type="entry name" value="Periplasmic binding protein-like II"/>
    <property type="match status" value="1"/>
</dbReference>
<name>A0ABV9PM60_9ACTN</name>
<dbReference type="PROSITE" id="PS51257">
    <property type="entry name" value="PROKAR_LIPOPROTEIN"/>
    <property type="match status" value="1"/>
</dbReference>
<feature type="signal peptide" evidence="4">
    <location>
        <begin position="1"/>
        <end position="23"/>
    </location>
</feature>
<dbReference type="CDD" id="cd00995">
    <property type="entry name" value="PBP2_NikA_DppA_OppA_like"/>
    <property type="match status" value="1"/>
</dbReference>